<feature type="region of interest" description="Disordered" evidence="1">
    <location>
        <begin position="332"/>
        <end position="584"/>
    </location>
</feature>
<feature type="compositionally biased region" description="Basic and acidic residues" evidence="1">
    <location>
        <begin position="499"/>
        <end position="510"/>
    </location>
</feature>
<feature type="domain" description="DUF7928" evidence="2">
    <location>
        <begin position="22"/>
        <end position="122"/>
    </location>
</feature>
<feature type="compositionally biased region" description="Acidic residues" evidence="1">
    <location>
        <begin position="690"/>
        <end position="711"/>
    </location>
</feature>
<name>A0A5C3P6B1_9APHY</name>
<reference evidence="3 4" key="1">
    <citation type="journal article" date="2019" name="Nat. Ecol. Evol.">
        <title>Megaphylogeny resolves global patterns of mushroom evolution.</title>
        <authorList>
            <person name="Varga T."/>
            <person name="Krizsan K."/>
            <person name="Foldi C."/>
            <person name="Dima B."/>
            <person name="Sanchez-Garcia M."/>
            <person name="Sanchez-Ramirez S."/>
            <person name="Szollosi G.J."/>
            <person name="Szarkandi J.G."/>
            <person name="Papp V."/>
            <person name="Albert L."/>
            <person name="Andreopoulos W."/>
            <person name="Angelini C."/>
            <person name="Antonin V."/>
            <person name="Barry K.W."/>
            <person name="Bougher N.L."/>
            <person name="Buchanan P."/>
            <person name="Buyck B."/>
            <person name="Bense V."/>
            <person name="Catcheside P."/>
            <person name="Chovatia M."/>
            <person name="Cooper J."/>
            <person name="Damon W."/>
            <person name="Desjardin D."/>
            <person name="Finy P."/>
            <person name="Geml J."/>
            <person name="Haridas S."/>
            <person name="Hughes K."/>
            <person name="Justo A."/>
            <person name="Karasinski D."/>
            <person name="Kautmanova I."/>
            <person name="Kiss B."/>
            <person name="Kocsube S."/>
            <person name="Kotiranta H."/>
            <person name="LaButti K.M."/>
            <person name="Lechner B.E."/>
            <person name="Liimatainen K."/>
            <person name="Lipzen A."/>
            <person name="Lukacs Z."/>
            <person name="Mihaltcheva S."/>
            <person name="Morgado L.N."/>
            <person name="Niskanen T."/>
            <person name="Noordeloos M.E."/>
            <person name="Ohm R.A."/>
            <person name="Ortiz-Santana B."/>
            <person name="Ovrebo C."/>
            <person name="Racz N."/>
            <person name="Riley R."/>
            <person name="Savchenko A."/>
            <person name="Shiryaev A."/>
            <person name="Soop K."/>
            <person name="Spirin V."/>
            <person name="Szebenyi C."/>
            <person name="Tomsovsky M."/>
            <person name="Tulloss R.E."/>
            <person name="Uehling J."/>
            <person name="Grigoriev I.V."/>
            <person name="Vagvolgyi C."/>
            <person name="Papp T."/>
            <person name="Martin F.M."/>
            <person name="Miettinen O."/>
            <person name="Hibbett D.S."/>
            <person name="Nagy L.G."/>
        </authorList>
    </citation>
    <scope>NUCLEOTIDE SEQUENCE [LARGE SCALE GENOMIC DNA]</scope>
    <source>
        <strain evidence="3 4">HHB13444</strain>
    </source>
</reference>
<feature type="compositionally biased region" description="Low complexity" evidence="1">
    <location>
        <begin position="409"/>
        <end position="432"/>
    </location>
</feature>
<sequence>MDAFSCPTSHLFDQLSRLSDGDHSVFVRTDAQAFLEYHRGGKSSVFTSHVAALMPNVVIKLHTPLVPSIISSVQPQQGRPVQRDPHTRLYVADGLTDIIGLVKDHKAATLREDATLVSWSNNSLHEALTSLLAVYKDLHALIAKYDPARAVDPAPFLGDSLVESSMGMDCFDQFIHNYESSSSVGDKPQDFSTFFPGARNTLPPLGTLESVNSIDGLFSSSFRAPYVSSRSTSGMQSPMLGDSPSTYMSSSISRLCIDNTPLSSASMFSPAMSFAFSSPSASTSSVSDGTLSTPMTIAPSVLSSPNSWESTPLMESPSLPVILETPLEENFDEESASHFLNGPQLPESQPMISPVLPPSPRDRHAPISVASSPKRKRPSSPPAKAAPAAPKSPSKARTQAAGKSRSRRSSPVTSPKASKASASRPKKALAAPKKAKVAPVPPPAPRRGVCPLPGRVVKSSRRSISASSSPAPEVAPNTAVSTRPFLHVSDSLESDEESDHEHTYEDRESDCGSESDYEADRSSDDEEDDFRPNKRTRSSSRPIVSPLDDSSRTCRKARSQKINAAMGMGSRKGSSTRWRKGAKKEQEPRSLCMYFDVCGKDFSRNSDMMRHAECSCPGNPKKRGHSKCPLCDFVASRHDAALRHRGSENCRQRVKAKLERLARGEEDEEGEAADASMDEQSEAEAVADAAMDEEREVEEAVEAAEAEAGEQ</sequence>
<evidence type="ECO:0000313" key="3">
    <source>
        <dbReference type="EMBL" id="TFK84782.1"/>
    </source>
</evidence>
<feature type="compositionally biased region" description="Low complexity" evidence="1">
    <location>
        <begin position="462"/>
        <end position="476"/>
    </location>
</feature>
<evidence type="ECO:0000256" key="1">
    <source>
        <dbReference type="SAM" id="MobiDB-lite"/>
    </source>
</evidence>
<proteinExistence type="predicted"/>
<dbReference type="AlphaFoldDB" id="A0A5C3P6B1"/>
<gene>
    <name evidence="3" type="ORF">K466DRAFT_601736</name>
</gene>
<feature type="compositionally biased region" description="Acidic residues" evidence="1">
    <location>
        <begin position="511"/>
        <end position="529"/>
    </location>
</feature>
<organism evidence="3 4">
    <name type="scientific">Polyporus arcularius HHB13444</name>
    <dbReference type="NCBI Taxonomy" id="1314778"/>
    <lineage>
        <taxon>Eukaryota</taxon>
        <taxon>Fungi</taxon>
        <taxon>Dikarya</taxon>
        <taxon>Basidiomycota</taxon>
        <taxon>Agaricomycotina</taxon>
        <taxon>Agaricomycetes</taxon>
        <taxon>Polyporales</taxon>
        <taxon>Polyporaceae</taxon>
        <taxon>Polyporus</taxon>
    </lineage>
</organism>
<evidence type="ECO:0000259" key="2">
    <source>
        <dbReference type="Pfam" id="PF25550"/>
    </source>
</evidence>
<evidence type="ECO:0000313" key="4">
    <source>
        <dbReference type="Proteomes" id="UP000308197"/>
    </source>
</evidence>
<dbReference type="InParanoid" id="A0A5C3P6B1"/>
<keyword evidence="4" id="KW-1185">Reference proteome</keyword>
<protein>
    <recommendedName>
        <fullName evidence="2">DUF7928 domain-containing protein</fullName>
    </recommendedName>
</protein>
<dbReference type="Pfam" id="PF25550">
    <property type="entry name" value="DUF7928"/>
    <property type="match status" value="1"/>
</dbReference>
<dbReference type="EMBL" id="ML211294">
    <property type="protein sequence ID" value="TFK84782.1"/>
    <property type="molecule type" value="Genomic_DNA"/>
</dbReference>
<feature type="region of interest" description="Disordered" evidence="1">
    <location>
        <begin position="660"/>
        <end position="711"/>
    </location>
</feature>
<dbReference type="Proteomes" id="UP000308197">
    <property type="component" value="Unassembled WGS sequence"/>
</dbReference>
<dbReference type="STRING" id="1314778.A0A5C3P6B1"/>
<dbReference type="InterPro" id="IPR057688">
    <property type="entry name" value="DUF7928"/>
</dbReference>
<accession>A0A5C3P6B1</accession>
<feature type="compositionally biased region" description="Acidic residues" evidence="1">
    <location>
        <begin position="665"/>
        <end position="682"/>
    </location>
</feature>
<feature type="compositionally biased region" description="Low complexity" evidence="1">
    <location>
        <begin position="382"/>
        <end position="397"/>
    </location>
</feature>